<dbReference type="RefSeq" id="WP_161349954.1">
    <property type="nucleotide sequence ID" value="NZ_WTUX01000005.1"/>
</dbReference>
<keyword evidence="5 19" id="KW-0808">Transferase</keyword>
<feature type="coiled-coil region" evidence="14">
    <location>
        <begin position="274"/>
        <end position="418"/>
    </location>
</feature>
<comment type="subcellular location">
    <subcellularLocation>
        <location evidence="1">Cell inner membrane</location>
        <topology evidence="1">Multi-pass membrane protein</topology>
    </subcellularLocation>
</comment>
<evidence type="ECO:0000256" key="1">
    <source>
        <dbReference type="ARBA" id="ARBA00004429"/>
    </source>
</evidence>
<dbReference type="EMBL" id="WTUX01000005">
    <property type="protein sequence ID" value="MZR11835.1"/>
    <property type="molecule type" value="Genomic_DNA"/>
</dbReference>
<evidence type="ECO:0000313" key="20">
    <source>
        <dbReference type="Proteomes" id="UP000467322"/>
    </source>
</evidence>
<evidence type="ECO:0000259" key="18">
    <source>
        <dbReference type="Pfam" id="PF13807"/>
    </source>
</evidence>
<keyword evidence="10 15" id="KW-1133">Transmembrane helix</keyword>
<keyword evidence="20" id="KW-1185">Reference proteome</keyword>
<keyword evidence="3" id="KW-1003">Cell membrane</keyword>
<evidence type="ECO:0000256" key="3">
    <source>
        <dbReference type="ARBA" id="ARBA00022475"/>
    </source>
</evidence>
<keyword evidence="14" id="KW-0175">Coiled coil</keyword>
<dbReference type="Pfam" id="PF02706">
    <property type="entry name" value="Wzz"/>
    <property type="match status" value="1"/>
</dbReference>
<name>A0A845LVJ8_9RHOB</name>
<accession>A0A845LVJ8</accession>
<feature type="domain" description="AAA" evidence="17">
    <location>
        <begin position="538"/>
        <end position="656"/>
    </location>
</feature>
<evidence type="ECO:0000256" key="2">
    <source>
        <dbReference type="ARBA" id="ARBA00008883"/>
    </source>
</evidence>
<dbReference type="Proteomes" id="UP000467322">
    <property type="component" value="Unassembled WGS sequence"/>
</dbReference>
<dbReference type="InterPro" id="IPR027417">
    <property type="entry name" value="P-loop_NTPase"/>
</dbReference>
<dbReference type="AlphaFoldDB" id="A0A845LVJ8"/>
<evidence type="ECO:0000256" key="5">
    <source>
        <dbReference type="ARBA" id="ARBA00022679"/>
    </source>
</evidence>
<dbReference type="FunFam" id="3.40.50.300:FF:000527">
    <property type="entry name" value="Tyrosine-protein kinase etk"/>
    <property type="match status" value="1"/>
</dbReference>
<dbReference type="InterPro" id="IPR025669">
    <property type="entry name" value="AAA_dom"/>
</dbReference>
<evidence type="ECO:0000256" key="13">
    <source>
        <dbReference type="ARBA" id="ARBA00053015"/>
    </source>
</evidence>
<reference evidence="19 20" key="1">
    <citation type="submission" date="2019-12" db="EMBL/GenBank/DDBJ databases">
        <title>Maritimibacter sp. nov. sp. isolated from sea sand.</title>
        <authorList>
            <person name="Kim J."/>
            <person name="Jeong S.E."/>
            <person name="Jung H.S."/>
            <person name="Jeon C.O."/>
        </authorList>
    </citation>
    <scope>NUCLEOTIDE SEQUENCE [LARGE SCALE GENOMIC DNA]</scope>
    <source>
        <strain evidence="19 20">DP07</strain>
    </source>
</reference>
<sequence>MTEHSAGANTMASTDVDDEIDLKDLLAQLLARKWMILFFVVLGTLLGAAWGLIPPSIFRASALVQIEQRSDKVFLPSELVGDLLTGLQSQDSGLETEVHVIRSRLVLQPVVERLGEQTIVIPEGFPVVGDALARYDLPVLDDVLAPEHARAGESIDVSIFDLAESDPANPFRLTVEGPETYALALPNGDVLSGRVGEELALPNDGTMVVSDMTADTGREYLIYQQPLRKAVERIREGLKISEREDTGIVDFDYETAQETKAVPLLNAVIREYMNQNLRRRSAEIDNSIAFIEEQLADNAIELEEANKELAEFRRNSEIVELAAGTQELLNTAVEMESRIDELEFQKEQLLQNLTINHPDVRAIEAEERRYQERLEEIRGELTRLPEVEQDLAVLVQRVEKARALEQQLRARVEQLRVLQASTVGNIRVLEPAEIAEPVGPNRLMPAALGGLLGLVLSAFGALALNALRRGVEDGREIEALGLPLFATINKAPQTIGIGAADKRYGLALHDPESLIVESMRGLRTGLKFAMASAESKTLMVSSCAPGDGKSFISLNLAIVSGQSGLKVLLIDADMRRGFLRKYFGLDRDHPGLSDVLTGKNKDCIQTYEKEKIDFLATGRFPPNPTELLDSKAFEELLAWANEQYDLVIVDAPPVLVAADATIIGQQVGMKMLVVRHLVTTEPEILSAQKTLQTAGVRLSGAILNQYDESKSRYGRYGQKYGHYYGGYRYKYGRDESSD</sequence>
<comment type="similarity">
    <text evidence="2">Belongs to the etk/wzc family.</text>
</comment>
<gene>
    <name evidence="19" type="ORF">GQE99_02245</name>
</gene>
<organism evidence="19 20">
    <name type="scientific">Maritimibacter harenae</name>
    <dbReference type="NCBI Taxonomy" id="2606218"/>
    <lineage>
        <taxon>Bacteria</taxon>
        <taxon>Pseudomonadati</taxon>
        <taxon>Pseudomonadota</taxon>
        <taxon>Alphaproteobacteria</taxon>
        <taxon>Rhodobacterales</taxon>
        <taxon>Roseobacteraceae</taxon>
        <taxon>Maritimibacter</taxon>
    </lineage>
</organism>
<evidence type="ECO:0000256" key="4">
    <source>
        <dbReference type="ARBA" id="ARBA00022519"/>
    </source>
</evidence>
<evidence type="ECO:0000256" key="7">
    <source>
        <dbReference type="ARBA" id="ARBA00022741"/>
    </source>
</evidence>
<dbReference type="InterPro" id="IPR005702">
    <property type="entry name" value="Wzc-like_C"/>
</dbReference>
<dbReference type="PANTHER" id="PTHR32309:SF32">
    <property type="entry name" value="TYROSINE-PROTEIN KINASE ETK-RELATED"/>
    <property type="match status" value="1"/>
</dbReference>
<keyword evidence="6 15" id="KW-0812">Transmembrane</keyword>
<evidence type="ECO:0000256" key="9">
    <source>
        <dbReference type="ARBA" id="ARBA00022840"/>
    </source>
</evidence>
<evidence type="ECO:0000256" key="15">
    <source>
        <dbReference type="SAM" id="Phobius"/>
    </source>
</evidence>
<comment type="catalytic activity">
    <reaction evidence="13">
        <text>L-tyrosyl-[protein] + ATP = O-phospho-L-tyrosyl-[protein] + ADP + H(+)</text>
        <dbReference type="Rhea" id="RHEA:10596"/>
        <dbReference type="Rhea" id="RHEA-COMP:10136"/>
        <dbReference type="Rhea" id="RHEA-COMP:20101"/>
        <dbReference type="ChEBI" id="CHEBI:15378"/>
        <dbReference type="ChEBI" id="CHEBI:30616"/>
        <dbReference type="ChEBI" id="CHEBI:46858"/>
        <dbReference type="ChEBI" id="CHEBI:61978"/>
        <dbReference type="ChEBI" id="CHEBI:456216"/>
    </reaction>
</comment>
<evidence type="ECO:0000256" key="12">
    <source>
        <dbReference type="ARBA" id="ARBA00023137"/>
    </source>
</evidence>
<dbReference type="GO" id="GO:0005524">
    <property type="term" value="F:ATP binding"/>
    <property type="evidence" value="ECO:0007669"/>
    <property type="project" value="UniProtKB-KW"/>
</dbReference>
<proteinExistence type="inferred from homology"/>
<keyword evidence="8 19" id="KW-0418">Kinase</keyword>
<evidence type="ECO:0000259" key="16">
    <source>
        <dbReference type="Pfam" id="PF02706"/>
    </source>
</evidence>
<protein>
    <submittedName>
        <fullName evidence="19">Polysaccharide biosynthesis tyrosine autokinase</fullName>
        <ecNumber evidence="19">2.7.10.2</ecNumber>
    </submittedName>
</protein>
<evidence type="ECO:0000256" key="10">
    <source>
        <dbReference type="ARBA" id="ARBA00022989"/>
    </source>
</evidence>
<keyword evidence="9" id="KW-0067">ATP-binding</keyword>
<evidence type="ECO:0000313" key="19">
    <source>
        <dbReference type="EMBL" id="MZR11835.1"/>
    </source>
</evidence>
<keyword evidence="7" id="KW-0547">Nucleotide-binding</keyword>
<dbReference type="Gene3D" id="3.40.50.300">
    <property type="entry name" value="P-loop containing nucleotide triphosphate hydrolases"/>
    <property type="match status" value="1"/>
</dbReference>
<feature type="domain" description="Tyrosine-protein kinase G-rich" evidence="18">
    <location>
        <begin position="388"/>
        <end position="463"/>
    </location>
</feature>
<evidence type="ECO:0000256" key="14">
    <source>
        <dbReference type="SAM" id="Coils"/>
    </source>
</evidence>
<dbReference type="Pfam" id="PF13807">
    <property type="entry name" value="GNVR"/>
    <property type="match status" value="1"/>
</dbReference>
<dbReference type="CDD" id="cd05387">
    <property type="entry name" value="BY-kinase"/>
    <property type="match status" value="1"/>
</dbReference>
<evidence type="ECO:0000259" key="17">
    <source>
        <dbReference type="Pfam" id="PF13614"/>
    </source>
</evidence>
<feature type="transmembrane region" description="Helical" evidence="15">
    <location>
        <begin position="34"/>
        <end position="53"/>
    </location>
</feature>
<dbReference type="PANTHER" id="PTHR32309">
    <property type="entry name" value="TYROSINE-PROTEIN KINASE"/>
    <property type="match status" value="1"/>
</dbReference>
<dbReference type="SUPFAM" id="SSF52540">
    <property type="entry name" value="P-loop containing nucleoside triphosphate hydrolases"/>
    <property type="match status" value="1"/>
</dbReference>
<keyword evidence="11 15" id="KW-0472">Membrane</keyword>
<dbReference type="Pfam" id="PF13614">
    <property type="entry name" value="AAA_31"/>
    <property type="match status" value="1"/>
</dbReference>
<dbReference type="Pfam" id="PF23607">
    <property type="entry name" value="WZC_N"/>
    <property type="match status" value="1"/>
</dbReference>
<dbReference type="GO" id="GO:0005886">
    <property type="term" value="C:plasma membrane"/>
    <property type="evidence" value="ECO:0007669"/>
    <property type="project" value="UniProtKB-SubCell"/>
</dbReference>
<dbReference type="GO" id="GO:0004715">
    <property type="term" value="F:non-membrane spanning protein tyrosine kinase activity"/>
    <property type="evidence" value="ECO:0007669"/>
    <property type="project" value="UniProtKB-EC"/>
</dbReference>
<keyword evidence="12" id="KW-0829">Tyrosine-protein kinase</keyword>
<evidence type="ECO:0000256" key="8">
    <source>
        <dbReference type="ARBA" id="ARBA00022777"/>
    </source>
</evidence>
<dbReference type="NCBIfam" id="TIGR01007">
    <property type="entry name" value="eps_fam"/>
    <property type="match status" value="1"/>
</dbReference>
<dbReference type="InterPro" id="IPR032807">
    <property type="entry name" value="GNVR"/>
</dbReference>
<dbReference type="GO" id="GO:0042802">
    <property type="term" value="F:identical protein binding"/>
    <property type="evidence" value="ECO:0007669"/>
    <property type="project" value="UniProtKB-ARBA"/>
</dbReference>
<dbReference type="EC" id="2.7.10.2" evidence="19"/>
<dbReference type="InterPro" id="IPR003856">
    <property type="entry name" value="LPS_length_determ_N"/>
</dbReference>
<evidence type="ECO:0000256" key="6">
    <source>
        <dbReference type="ARBA" id="ARBA00022692"/>
    </source>
</evidence>
<dbReference type="InterPro" id="IPR050445">
    <property type="entry name" value="Bact_polysacc_biosynth/exp"/>
</dbReference>
<keyword evidence="4" id="KW-0997">Cell inner membrane</keyword>
<feature type="domain" description="Polysaccharide chain length determinant N-terminal" evidence="16">
    <location>
        <begin position="18"/>
        <end position="113"/>
    </location>
</feature>
<comment type="caution">
    <text evidence="19">The sequence shown here is derived from an EMBL/GenBank/DDBJ whole genome shotgun (WGS) entry which is preliminary data.</text>
</comment>
<evidence type="ECO:0000256" key="11">
    <source>
        <dbReference type="ARBA" id="ARBA00023136"/>
    </source>
</evidence>